<keyword evidence="3 4" id="KW-0378">Hydrolase</keyword>
<dbReference type="Pfam" id="PF00293">
    <property type="entry name" value="NUDIX"/>
    <property type="match status" value="2"/>
</dbReference>
<evidence type="ECO:0000256" key="3">
    <source>
        <dbReference type="ARBA" id="ARBA00022801"/>
    </source>
</evidence>
<dbReference type="GO" id="GO:0016787">
    <property type="term" value="F:hydrolase activity"/>
    <property type="evidence" value="ECO:0007669"/>
    <property type="project" value="UniProtKB-KW"/>
</dbReference>
<reference evidence="7" key="1">
    <citation type="journal article" date="2019" name="Int. J. Syst. Evol. Microbiol.">
        <title>The Global Catalogue of Microorganisms (GCM) 10K type strain sequencing project: providing services to taxonomists for standard genome sequencing and annotation.</title>
        <authorList>
            <consortium name="The Broad Institute Genomics Platform"/>
            <consortium name="The Broad Institute Genome Sequencing Center for Infectious Disease"/>
            <person name="Wu L."/>
            <person name="Ma J."/>
        </authorList>
    </citation>
    <scope>NUCLEOTIDE SEQUENCE [LARGE SCALE GENOMIC DNA]</scope>
    <source>
        <strain evidence="7">CGMCC 4.7289</strain>
    </source>
</reference>
<dbReference type="PANTHER" id="PTHR43046:SF16">
    <property type="entry name" value="ADP-RIBOSE PYROPHOSPHATASE YJHB-RELATED"/>
    <property type="match status" value="1"/>
</dbReference>
<dbReference type="Proteomes" id="UP001595816">
    <property type="component" value="Unassembled WGS sequence"/>
</dbReference>
<dbReference type="PROSITE" id="PS51462">
    <property type="entry name" value="NUDIX"/>
    <property type="match status" value="2"/>
</dbReference>
<dbReference type="RefSeq" id="WP_253760047.1">
    <property type="nucleotide sequence ID" value="NZ_JAMZDZ010000001.1"/>
</dbReference>
<feature type="domain" description="Nudix hydrolase" evidence="5">
    <location>
        <begin position="152"/>
        <end position="292"/>
    </location>
</feature>
<dbReference type="EMBL" id="JBHSAY010000003">
    <property type="protein sequence ID" value="MFC4129802.1"/>
    <property type="molecule type" value="Genomic_DNA"/>
</dbReference>
<comment type="cofactor">
    <cofactor evidence="1">
        <name>Mg(2+)</name>
        <dbReference type="ChEBI" id="CHEBI:18420"/>
    </cofactor>
</comment>
<dbReference type="Gene3D" id="3.90.79.10">
    <property type="entry name" value="Nucleoside Triphosphate Pyrophosphohydrolase"/>
    <property type="match status" value="2"/>
</dbReference>
<evidence type="ECO:0000313" key="7">
    <source>
        <dbReference type="Proteomes" id="UP001595816"/>
    </source>
</evidence>
<name>A0ABV8LFV7_9ACTN</name>
<organism evidence="6 7">
    <name type="scientific">Hamadaea flava</name>
    <dbReference type="NCBI Taxonomy" id="1742688"/>
    <lineage>
        <taxon>Bacteria</taxon>
        <taxon>Bacillati</taxon>
        <taxon>Actinomycetota</taxon>
        <taxon>Actinomycetes</taxon>
        <taxon>Micromonosporales</taxon>
        <taxon>Micromonosporaceae</taxon>
        <taxon>Hamadaea</taxon>
    </lineage>
</organism>
<dbReference type="InterPro" id="IPR000086">
    <property type="entry name" value="NUDIX_hydrolase_dom"/>
</dbReference>
<evidence type="ECO:0000256" key="2">
    <source>
        <dbReference type="ARBA" id="ARBA00005582"/>
    </source>
</evidence>
<dbReference type="InterPro" id="IPR015797">
    <property type="entry name" value="NUDIX_hydrolase-like_dom_sf"/>
</dbReference>
<evidence type="ECO:0000313" key="6">
    <source>
        <dbReference type="EMBL" id="MFC4129802.1"/>
    </source>
</evidence>
<evidence type="ECO:0000259" key="5">
    <source>
        <dbReference type="PROSITE" id="PS51462"/>
    </source>
</evidence>
<dbReference type="PROSITE" id="PS00893">
    <property type="entry name" value="NUDIX_BOX"/>
    <property type="match status" value="2"/>
</dbReference>
<evidence type="ECO:0000256" key="4">
    <source>
        <dbReference type="RuleBase" id="RU003476"/>
    </source>
</evidence>
<dbReference type="PANTHER" id="PTHR43046">
    <property type="entry name" value="GDP-MANNOSE MANNOSYL HYDROLASE"/>
    <property type="match status" value="1"/>
</dbReference>
<comment type="caution">
    <text evidence="6">The sequence shown here is derived from an EMBL/GenBank/DDBJ whole genome shotgun (WGS) entry which is preliminary data.</text>
</comment>
<dbReference type="InterPro" id="IPR020476">
    <property type="entry name" value="Nudix_hydrolase"/>
</dbReference>
<evidence type="ECO:0000256" key="1">
    <source>
        <dbReference type="ARBA" id="ARBA00001946"/>
    </source>
</evidence>
<dbReference type="SUPFAM" id="SSF55811">
    <property type="entry name" value="Nudix"/>
    <property type="match status" value="2"/>
</dbReference>
<gene>
    <name evidence="6" type="ORF">ACFOZ4_04215</name>
</gene>
<protein>
    <submittedName>
        <fullName evidence="6">NUDIX hydrolase</fullName>
    </submittedName>
</protein>
<keyword evidence="7" id="KW-1185">Reference proteome</keyword>
<feature type="domain" description="Nudix hydrolase" evidence="5">
    <location>
        <begin position="2"/>
        <end position="133"/>
    </location>
</feature>
<dbReference type="InterPro" id="IPR020084">
    <property type="entry name" value="NUDIX_hydrolase_CS"/>
</dbReference>
<comment type="similarity">
    <text evidence="2 4">Belongs to the Nudix hydrolase family.</text>
</comment>
<accession>A0ABV8LFV7</accession>
<dbReference type="PRINTS" id="PR00502">
    <property type="entry name" value="NUDIXFAMILY"/>
</dbReference>
<sequence>MEKRRRIGAYGVVRDGQGQVLLVSGSSAPTPRWHLPGGGLDHAEDPRAAVIREFQEETGFDVEVVGVRDVSADLIEFPQLGVLQHHDRLVFDVKIVGGALTPEEGELAGWIVPEDVELVPFAARVLLGEDLGNEINQRSRPFDDPAEPANRVRRFAAYGLITDPDGRVLLSQIARGYPGEGRWHLPGGGTDFGEQPTEAVVREVFEETGQQAEVGELLDVSFFHNPAAMGPEGVPMDWFSVRSVFRGSVSSPTSATVTEEAGGSTAASGWFAPAEVAALTITDLTRRAMRRL</sequence>
<proteinExistence type="inferred from homology"/>
<dbReference type="CDD" id="cd02883">
    <property type="entry name" value="NUDIX_Hydrolase"/>
    <property type="match status" value="1"/>
</dbReference>